<comment type="caution">
    <text evidence="1">The sequence shown here is derived from an EMBL/GenBank/DDBJ whole genome shotgun (WGS) entry which is preliminary data.</text>
</comment>
<organism evidence="1 2">
    <name type="scientific">Sorangium cellulosum</name>
    <name type="common">Polyangium cellulosum</name>
    <dbReference type="NCBI Taxonomy" id="56"/>
    <lineage>
        <taxon>Bacteria</taxon>
        <taxon>Pseudomonadati</taxon>
        <taxon>Myxococcota</taxon>
        <taxon>Polyangia</taxon>
        <taxon>Polyangiales</taxon>
        <taxon>Polyangiaceae</taxon>
        <taxon>Sorangium</taxon>
    </lineage>
</organism>
<sequence length="71" mass="7979">MLKLGEGQLECTVDLKIHFNYLSTGQVSVGYDGVSAVFTPDNMEPLLPVYNQIHKRVERAIRDQIEKTSQG</sequence>
<reference evidence="1 2" key="1">
    <citation type="submission" date="2014-02" db="EMBL/GenBank/DDBJ databases">
        <title>The small core and large imbalanced accessory genome model reveals a collaborative survival strategy of Sorangium cellulosum strains in nature.</title>
        <authorList>
            <person name="Han K."/>
            <person name="Peng R."/>
            <person name="Blom J."/>
            <person name="Li Y.-Z."/>
        </authorList>
    </citation>
    <scope>NUCLEOTIDE SEQUENCE [LARGE SCALE GENOMIC DNA]</scope>
    <source>
        <strain evidence="1 2">So0007-03</strain>
    </source>
</reference>
<proteinExistence type="predicted"/>
<dbReference type="Proteomes" id="UP000075502">
    <property type="component" value="Unassembled WGS sequence"/>
</dbReference>
<accession>A0A150U243</accession>
<evidence type="ECO:0000313" key="1">
    <source>
        <dbReference type="EMBL" id="KYG10993.1"/>
    </source>
</evidence>
<evidence type="ECO:0000313" key="2">
    <source>
        <dbReference type="Proteomes" id="UP000075502"/>
    </source>
</evidence>
<protein>
    <submittedName>
        <fullName evidence="1">Uncharacterized protein</fullName>
    </submittedName>
</protein>
<dbReference type="EMBL" id="JEME01000160">
    <property type="protein sequence ID" value="KYG10993.1"/>
    <property type="molecule type" value="Genomic_DNA"/>
</dbReference>
<name>A0A150U243_SORCE</name>
<dbReference type="AlphaFoldDB" id="A0A150U243"/>
<gene>
    <name evidence="1" type="ORF">BE21_58410</name>
</gene>